<protein>
    <submittedName>
        <fullName evidence="1">17694_t:CDS:1</fullName>
    </submittedName>
</protein>
<gene>
    <name evidence="1" type="ORF">RFULGI_LOCUS10432</name>
</gene>
<comment type="caution">
    <text evidence="1">The sequence shown here is derived from an EMBL/GenBank/DDBJ whole genome shotgun (WGS) entry which is preliminary data.</text>
</comment>
<evidence type="ECO:0000313" key="1">
    <source>
        <dbReference type="EMBL" id="CAG8701568.1"/>
    </source>
</evidence>
<feature type="non-terminal residue" evidence="1">
    <location>
        <position position="1"/>
    </location>
</feature>
<dbReference type="Proteomes" id="UP000789396">
    <property type="component" value="Unassembled WGS sequence"/>
</dbReference>
<name>A0A9N9N502_9GLOM</name>
<dbReference type="PANTHER" id="PTHR47718">
    <property type="entry name" value="OS01G0519700 PROTEIN"/>
    <property type="match status" value="1"/>
</dbReference>
<reference evidence="1" key="1">
    <citation type="submission" date="2021-06" db="EMBL/GenBank/DDBJ databases">
        <authorList>
            <person name="Kallberg Y."/>
            <person name="Tangrot J."/>
            <person name="Rosling A."/>
        </authorList>
    </citation>
    <scope>NUCLEOTIDE SEQUENCE</scope>
    <source>
        <strain evidence="1">IN212</strain>
    </source>
</reference>
<dbReference type="OrthoDB" id="2379842at2759"/>
<keyword evidence="2" id="KW-1185">Reference proteome</keyword>
<evidence type="ECO:0000313" key="2">
    <source>
        <dbReference type="Proteomes" id="UP000789396"/>
    </source>
</evidence>
<organism evidence="1 2">
    <name type="scientific">Racocetra fulgida</name>
    <dbReference type="NCBI Taxonomy" id="60492"/>
    <lineage>
        <taxon>Eukaryota</taxon>
        <taxon>Fungi</taxon>
        <taxon>Fungi incertae sedis</taxon>
        <taxon>Mucoromycota</taxon>
        <taxon>Glomeromycotina</taxon>
        <taxon>Glomeromycetes</taxon>
        <taxon>Diversisporales</taxon>
        <taxon>Gigasporaceae</taxon>
        <taxon>Racocetra</taxon>
    </lineage>
</organism>
<dbReference type="AlphaFoldDB" id="A0A9N9N502"/>
<sequence>MLPSQPQVPEIGSKFQTVESFKEAAQQGAKAASFAFSVSSSKMSRDEKGGQAPYIILQCTIGGEYRNNHNITEETRKRIKFTKRQGCPVALYAVLDEKAGVWIVRSYKDQHSHELLLPSQVHCLSQHRQLNTEQKELVHMMLKSGVPIQSVADAVQWKHGTEMSIVEEAFEEVKQAAMKSRDPNYIQNYFEEWKKDSECWMHVYTKHYPHMGVQSTQRAKGSHSTLGLNIISADPFILNNTKFEQLVGKISRWAIDRIKKEICEAQENYDNTNNSVCNSFNKALYMLKEKYANLNDSGSKASLLHKIEALIAEEIVIPKAPVRTENIRQPASTKRDLL</sequence>
<dbReference type="EMBL" id="CAJVPZ010020610">
    <property type="protein sequence ID" value="CAG8701568.1"/>
    <property type="molecule type" value="Genomic_DNA"/>
</dbReference>
<proteinExistence type="predicted"/>
<accession>A0A9N9N502</accession>